<dbReference type="PANTHER" id="PTHR47027:SF30">
    <property type="entry name" value="THAP-TYPE DOMAIN-CONTAINING PROTEIN"/>
    <property type="match status" value="1"/>
</dbReference>
<name>A0A183J9B3_9BILA</name>
<dbReference type="WBParaSite" id="SBAD_0001286901-mRNA-1">
    <property type="protein sequence ID" value="SBAD_0001286901-mRNA-1"/>
    <property type="gene ID" value="SBAD_0001286901"/>
</dbReference>
<accession>A0A183J9B3</accession>
<proteinExistence type="predicted"/>
<protein>
    <submittedName>
        <fullName evidence="1">GAIN domain-containing protein</fullName>
    </submittedName>
</protein>
<sequence>LFSRFLARCSLQIKGETVEQLEKLKYLGVIFTSDGKFEEDIDWRIGVASGVLLELVRSTVNKVEQSLKTKHSVFNSIFTPMLVCGHQSWTGTENTQTWIDAAEMGFLRRGARLACLDLVYPA</sequence>
<dbReference type="AlphaFoldDB" id="A0A183J9B3"/>
<reference evidence="1" key="1">
    <citation type="submission" date="2016-06" db="UniProtKB">
        <authorList>
            <consortium name="WormBaseParasite"/>
        </authorList>
    </citation>
    <scope>IDENTIFICATION</scope>
</reference>
<evidence type="ECO:0000313" key="1">
    <source>
        <dbReference type="WBParaSite" id="SBAD_0001286901-mRNA-1"/>
    </source>
</evidence>
<dbReference type="PANTHER" id="PTHR47027">
    <property type="entry name" value="REVERSE TRANSCRIPTASE DOMAIN-CONTAINING PROTEIN"/>
    <property type="match status" value="1"/>
</dbReference>
<organism evidence="1">
    <name type="scientific">Soboliphyme baturini</name>
    <dbReference type="NCBI Taxonomy" id="241478"/>
    <lineage>
        <taxon>Eukaryota</taxon>
        <taxon>Metazoa</taxon>
        <taxon>Ecdysozoa</taxon>
        <taxon>Nematoda</taxon>
        <taxon>Enoplea</taxon>
        <taxon>Dorylaimia</taxon>
        <taxon>Dioctophymatida</taxon>
        <taxon>Dioctophymatoidea</taxon>
        <taxon>Soboliphymatidae</taxon>
        <taxon>Soboliphyme</taxon>
    </lineage>
</organism>